<protein>
    <recommendedName>
        <fullName evidence="5">Tripartite tricarboxylate transporter substrate binding protein</fullName>
    </recommendedName>
</protein>
<dbReference type="CDD" id="cd07012">
    <property type="entry name" value="PBP2_Bug_TTT"/>
    <property type="match status" value="1"/>
</dbReference>
<evidence type="ECO:0008006" key="5">
    <source>
        <dbReference type="Google" id="ProtNLM"/>
    </source>
</evidence>
<feature type="chain" id="PRO_5012598661" description="Tripartite tricarboxylate transporter substrate binding protein" evidence="2">
    <location>
        <begin position="24"/>
        <end position="315"/>
    </location>
</feature>
<dbReference type="PANTHER" id="PTHR42928">
    <property type="entry name" value="TRICARBOXYLATE-BINDING PROTEIN"/>
    <property type="match status" value="1"/>
</dbReference>
<evidence type="ECO:0000313" key="4">
    <source>
        <dbReference type="Proteomes" id="UP000193391"/>
    </source>
</evidence>
<dbReference type="Proteomes" id="UP000193391">
    <property type="component" value="Unassembled WGS sequence"/>
</dbReference>
<evidence type="ECO:0000256" key="2">
    <source>
        <dbReference type="SAM" id="SignalP"/>
    </source>
</evidence>
<keyword evidence="4" id="KW-1185">Reference proteome</keyword>
<dbReference type="InterPro" id="IPR042100">
    <property type="entry name" value="Bug_dom1"/>
</dbReference>
<dbReference type="SUPFAM" id="SSF53850">
    <property type="entry name" value="Periplasmic binding protein-like II"/>
    <property type="match status" value="1"/>
</dbReference>
<accession>A0A1Y2L4Q1</accession>
<reference evidence="3 4" key="1">
    <citation type="submission" date="2014-03" db="EMBL/GenBank/DDBJ databases">
        <title>The draft genome sequence of Thalassospira mesophila JCM 18969.</title>
        <authorList>
            <person name="Lai Q."/>
            <person name="Shao Z."/>
        </authorList>
    </citation>
    <scope>NUCLEOTIDE SEQUENCE [LARGE SCALE GENOMIC DNA]</scope>
    <source>
        <strain evidence="3 4">JCM 18969</strain>
    </source>
</reference>
<keyword evidence="2" id="KW-0732">Signal</keyword>
<dbReference type="Gene3D" id="3.40.190.10">
    <property type="entry name" value="Periplasmic binding protein-like II"/>
    <property type="match status" value="1"/>
</dbReference>
<sequence>MFHKIAMAAGLMIAAAAVTPVMAQDYPNKPIEFIVPWGPGGGSDTLMRIVGLGLSEVTGQPVPIINMPGVGGTVGLKEFAKRPADGYTISQIHEGLLTANKTGITDLDWDSFIPVALVASSPQYLTLSKNDHFKNLAELKAYAKANPGKVRAGVTLGGVPHLHMAMIEDALGVQFSYVGFRDTGQRIRALVGGNIDIAIGDVASAGEFVKNGDLLFAGVGTEERTGEEPDVPTMKEQGYDLQMAVTRGVVLPKGTPQPIVDKLADDLKKAMALDDIKAKMKNAGSDNVFVGEDDYKAYLEKLDADVTKLVGKLQG</sequence>
<dbReference type="Gene3D" id="3.40.190.150">
    <property type="entry name" value="Bordetella uptake gene, domain 1"/>
    <property type="match status" value="1"/>
</dbReference>
<organism evidence="3 4">
    <name type="scientific">Thalassospira mesophila</name>
    <dbReference type="NCBI Taxonomy" id="1293891"/>
    <lineage>
        <taxon>Bacteria</taxon>
        <taxon>Pseudomonadati</taxon>
        <taxon>Pseudomonadota</taxon>
        <taxon>Alphaproteobacteria</taxon>
        <taxon>Rhodospirillales</taxon>
        <taxon>Thalassospiraceae</taxon>
        <taxon>Thalassospira</taxon>
    </lineage>
</organism>
<dbReference type="Pfam" id="PF03401">
    <property type="entry name" value="TctC"/>
    <property type="match status" value="1"/>
</dbReference>
<dbReference type="RefSeq" id="WP_085578842.1">
    <property type="nucleotide sequence ID" value="NZ_JFKA01000001.1"/>
</dbReference>
<dbReference type="InterPro" id="IPR005064">
    <property type="entry name" value="BUG"/>
</dbReference>
<gene>
    <name evidence="3" type="ORF">TMES_01750</name>
</gene>
<feature type="signal peptide" evidence="2">
    <location>
        <begin position="1"/>
        <end position="23"/>
    </location>
</feature>
<dbReference type="PIRSF" id="PIRSF017082">
    <property type="entry name" value="YflP"/>
    <property type="match status" value="1"/>
</dbReference>
<comment type="caution">
    <text evidence="3">The sequence shown here is derived from an EMBL/GenBank/DDBJ whole genome shotgun (WGS) entry which is preliminary data.</text>
</comment>
<dbReference type="PANTHER" id="PTHR42928:SF5">
    <property type="entry name" value="BLR1237 PROTEIN"/>
    <property type="match status" value="1"/>
</dbReference>
<evidence type="ECO:0000313" key="3">
    <source>
        <dbReference type="EMBL" id="OSQ40520.1"/>
    </source>
</evidence>
<comment type="similarity">
    <text evidence="1">Belongs to the UPF0065 (bug) family.</text>
</comment>
<dbReference type="OrthoDB" id="7250553at2"/>
<evidence type="ECO:0000256" key="1">
    <source>
        <dbReference type="ARBA" id="ARBA00006987"/>
    </source>
</evidence>
<dbReference type="EMBL" id="JFKA01000001">
    <property type="protein sequence ID" value="OSQ40520.1"/>
    <property type="molecule type" value="Genomic_DNA"/>
</dbReference>
<dbReference type="AlphaFoldDB" id="A0A1Y2L4Q1"/>
<proteinExistence type="inferred from homology"/>
<name>A0A1Y2L4Q1_9PROT</name>
<dbReference type="STRING" id="1293891.TMES_01750"/>